<feature type="compositionally biased region" description="Basic residues" evidence="1">
    <location>
        <begin position="190"/>
        <end position="199"/>
    </location>
</feature>
<evidence type="ECO:0000256" key="2">
    <source>
        <dbReference type="SAM" id="Phobius"/>
    </source>
</evidence>
<reference evidence="3 4" key="1">
    <citation type="submission" date="2024-07" db="EMBL/GenBank/DDBJ databases">
        <authorList>
            <person name="Thanompreechachai J."/>
            <person name="Duangmal K."/>
        </authorList>
    </citation>
    <scope>NUCLEOTIDE SEQUENCE [LARGE SCALE GENOMIC DNA]</scope>
    <source>
        <strain evidence="3 4">KCTC 19886</strain>
    </source>
</reference>
<keyword evidence="2" id="KW-0812">Transmembrane</keyword>
<keyword evidence="2" id="KW-1133">Transmembrane helix</keyword>
<feature type="region of interest" description="Disordered" evidence="1">
    <location>
        <begin position="1"/>
        <end position="20"/>
    </location>
</feature>
<evidence type="ECO:0000313" key="3">
    <source>
        <dbReference type="EMBL" id="MEW9264494.1"/>
    </source>
</evidence>
<comment type="caution">
    <text evidence="3">The sequence shown here is derived from an EMBL/GenBank/DDBJ whole genome shotgun (WGS) entry which is preliminary data.</text>
</comment>
<feature type="region of interest" description="Disordered" evidence="1">
    <location>
        <begin position="178"/>
        <end position="209"/>
    </location>
</feature>
<accession>A0ABV3P4E1</accession>
<dbReference type="Proteomes" id="UP001555826">
    <property type="component" value="Unassembled WGS sequence"/>
</dbReference>
<feature type="transmembrane region" description="Helical" evidence="2">
    <location>
        <begin position="51"/>
        <end position="70"/>
    </location>
</feature>
<name>A0ABV3P4E1_9ACTN</name>
<sequence length="209" mass="21017">MPSPLPGLPDGTGPAGPSRGAWRGVRAGAVTATVLGLAAGAHLSAGGDLPGPFLLSAVALLLGAVCLLLAGRRFSWPVLTALLGGGQVALHTVFDACAGPAATVVGTGHHQTLAFSGPSVASADPGAAMTLAHVAATGLALAALLHGESLLWSVWAWLRPVVRLLVRLVRTVAPRPVAPAAEPTRPRSVVARRVRRRGPPRVPALATSS</sequence>
<keyword evidence="2" id="KW-0472">Membrane</keyword>
<evidence type="ECO:0000256" key="1">
    <source>
        <dbReference type="SAM" id="MobiDB-lite"/>
    </source>
</evidence>
<protein>
    <recommendedName>
        <fullName evidence="5">MFS transporter</fullName>
    </recommendedName>
</protein>
<keyword evidence="4" id="KW-1185">Reference proteome</keyword>
<dbReference type="RefSeq" id="WP_367637217.1">
    <property type="nucleotide sequence ID" value="NZ_JBFNQN010000004.1"/>
</dbReference>
<proteinExistence type="predicted"/>
<gene>
    <name evidence="3" type="ORF">AB1207_07020</name>
</gene>
<organism evidence="3 4">
    <name type="scientific">Kineococcus endophyticus</name>
    <dbReference type="NCBI Taxonomy" id="1181883"/>
    <lineage>
        <taxon>Bacteria</taxon>
        <taxon>Bacillati</taxon>
        <taxon>Actinomycetota</taxon>
        <taxon>Actinomycetes</taxon>
        <taxon>Kineosporiales</taxon>
        <taxon>Kineosporiaceae</taxon>
        <taxon>Kineococcus</taxon>
    </lineage>
</organism>
<evidence type="ECO:0008006" key="5">
    <source>
        <dbReference type="Google" id="ProtNLM"/>
    </source>
</evidence>
<feature type="compositionally biased region" description="Low complexity" evidence="1">
    <location>
        <begin position="178"/>
        <end position="189"/>
    </location>
</feature>
<dbReference type="EMBL" id="JBFNQN010000004">
    <property type="protein sequence ID" value="MEW9264494.1"/>
    <property type="molecule type" value="Genomic_DNA"/>
</dbReference>
<evidence type="ECO:0000313" key="4">
    <source>
        <dbReference type="Proteomes" id="UP001555826"/>
    </source>
</evidence>